<feature type="non-terminal residue" evidence="1">
    <location>
        <position position="1"/>
    </location>
</feature>
<evidence type="ECO:0000313" key="2">
    <source>
        <dbReference type="Proteomes" id="UP000250043"/>
    </source>
</evidence>
<dbReference type="AlphaFoldDB" id="A0A8E2B074"/>
<dbReference type="EMBL" id="KV722445">
    <property type="protein sequence ID" value="OCH88740.1"/>
    <property type="molecule type" value="Genomic_DNA"/>
</dbReference>
<accession>A0A8E2B074</accession>
<proteinExistence type="predicted"/>
<gene>
    <name evidence="1" type="ORF">OBBRIDRAFT_733872</name>
</gene>
<evidence type="ECO:0000313" key="1">
    <source>
        <dbReference type="EMBL" id="OCH88740.1"/>
    </source>
</evidence>
<sequence length="216" mass="24473">MPKCPELSRLPRLHTLPRSLNFKHTTRGSLSPYLGSPLPTRILDPSHPAASIPRNKVLSSFPFTRADGFHLRAIPKALLYKPEVPYPDPPYGPAKKDPRKVDVSLLKIVAKRSVHKSAVIRTKVSIKFKTAMSLIVTRGADAETDKKGRTKLVFRSGDAGKDRWTLEADWTYLAILNLELYRMPYTQLIPDLRRALTLIKTRAEKLNAQWQQQRAS</sequence>
<reference evidence="1 2" key="1">
    <citation type="submission" date="2016-07" db="EMBL/GenBank/DDBJ databases">
        <title>Draft genome of the white-rot fungus Obba rivulosa 3A-2.</title>
        <authorList>
            <consortium name="DOE Joint Genome Institute"/>
            <person name="Miettinen O."/>
            <person name="Riley R."/>
            <person name="Acob R."/>
            <person name="Barry K."/>
            <person name="Cullen D."/>
            <person name="De Vries R."/>
            <person name="Hainaut M."/>
            <person name="Hatakka A."/>
            <person name="Henrissat B."/>
            <person name="Hilden K."/>
            <person name="Kuo R."/>
            <person name="Labutti K."/>
            <person name="Lipzen A."/>
            <person name="Makela M.R."/>
            <person name="Sandor L."/>
            <person name="Spatafora J.W."/>
            <person name="Grigoriev I.V."/>
            <person name="Hibbett D.S."/>
        </authorList>
    </citation>
    <scope>NUCLEOTIDE SEQUENCE [LARGE SCALE GENOMIC DNA]</scope>
    <source>
        <strain evidence="1 2">3A-2</strain>
    </source>
</reference>
<organism evidence="1 2">
    <name type="scientific">Obba rivulosa</name>
    <dbReference type="NCBI Taxonomy" id="1052685"/>
    <lineage>
        <taxon>Eukaryota</taxon>
        <taxon>Fungi</taxon>
        <taxon>Dikarya</taxon>
        <taxon>Basidiomycota</taxon>
        <taxon>Agaricomycotina</taxon>
        <taxon>Agaricomycetes</taxon>
        <taxon>Polyporales</taxon>
        <taxon>Gelatoporiaceae</taxon>
        <taxon>Obba</taxon>
    </lineage>
</organism>
<keyword evidence="2" id="KW-1185">Reference proteome</keyword>
<dbReference type="OrthoDB" id="3265918at2759"/>
<protein>
    <submittedName>
        <fullName evidence="1">Uncharacterized protein</fullName>
    </submittedName>
</protein>
<dbReference type="Proteomes" id="UP000250043">
    <property type="component" value="Unassembled WGS sequence"/>
</dbReference>
<name>A0A8E2B074_9APHY</name>